<gene>
    <name evidence="1" type="ORF">RCOM_1125780</name>
</gene>
<dbReference type="AlphaFoldDB" id="B9SRE9"/>
<keyword evidence="2" id="KW-1185">Reference proteome</keyword>
<accession>B9SRE9</accession>
<name>B9SRE9_RICCO</name>
<protein>
    <submittedName>
        <fullName evidence="1">Uncharacterized protein</fullName>
    </submittedName>
</protein>
<evidence type="ECO:0000313" key="2">
    <source>
        <dbReference type="Proteomes" id="UP000008311"/>
    </source>
</evidence>
<sequence>MPLPFFIDPQTISIHEVHYLLYIRFYLFYFFQNTLNSSLLQAPPIPTKFTYIILGVLDFLTFRDLLAMSNPETRHQGTFLSIGLPNSSQLSSSFPFENQGKKKLRHIRRKEHCYWARLSINQLLQEKFKS</sequence>
<reference evidence="2" key="1">
    <citation type="journal article" date="2010" name="Nat. Biotechnol.">
        <title>Draft genome sequence of the oilseed species Ricinus communis.</title>
        <authorList>
            <person name="Chan A.P."/>
            <person name="Crabtree J."/>
            <person name="Zhao Q."/>
            <person name="Lorenzi H."/>
            <person name="Orvis J."/>
            <person name="Puiu D."/>
            <person name="Melake-Berhan A."/>
            <person name="Jones K.M."/>
            <person name="Redman J."/>
            <person name="Chen G."/>
            <person name="Cahoon E.B."/>
            <person name="Gedil M."/>
            <person name="Stanke M."/>
            <person name="Haas B.J."/>
            <person name="Wortman J.R."/>
            <person name="Fraser-Liggett C.M."/>
            <person name="Ravel J."/>
            <person name="Rabinowicz P.D."/>
        </authorList>
    </citation>
    <scope>NUCLEOTIDE SEQUENCE [LARGE SCALE GENOMIC DNA]</scope>
    <source>
        <strain evidence="2">cv. Hale</strain>
    </source>
</reference>
<proteinExistence type="predicted"/>
<dbReference type="EMBL" id="EQ974097">
    <property type="protein sequence ID" value="EEF33823.1"/>
    <property type="molecule type" value="Genomic_DNA"/>
</dbReference>
<dbReference type="Proteomes" id="UP000008311">
    <property type="component" value="Unassembled WGS sequence"/>
</dbReference>
<evidence type="ECO:0000313" key="1">
    <source>
        <dbReference type="EMBL" id="EEF33823.1"/>
    </source>
</evidence>
<dbReference type="InParanoid" id="B9SRE9"/>
<organism evidence="1 2">
    <name type="scientific">Ricinus communis</name>
    <name type="common">Castor bean</name>
    <dbReference type="NCBI Taxonomy" id="3988"/>
    <lineage>
        <taxon>Eukaryota</taxon>
        <taxon>Viridiplantae</taxon>
        <taxon>Streptophyta</taxon>
        <taxon>Embryophyta</taxon>
        <taxon>Tracheophyta</taxon>
        <taxon>Spermatophyta</taxon>
        <taxon>Magnoliopsida</taxon>
        <taxon>eudicotyledons</taxon>
        <taxon>Gunneridae</taxon>
        <taxon>Pentapetalae</taxon>
        <taxon>rosids</taxon>
        <taxon>fabids</taxon>
        <taxon>Malpighiales</taxon>
        <taxon>Euphorbiaceae</taxon>
        <taxon>Acalyphoideae</taxon>
        <taxon>Acalypheae</taxon>
        <taxon>Ricinus</taxon>
    </lineage>
</organism>